<dbReference type="GO" id="GO:0005758">
    <property type="term" value="C:mitochondrial intermembrane space"/>
    <property type="evidence" value="ECO:0007669"/>
    <property type="project" value="InterPro"/>
</dbReference>
<dbReference type="AlphaFoldDB" id="A0A3S0ZGC3"/>
<keyword evidence="3" id="KW-1185">Reference proteome</keyword>
<evidence type="ECO:0000259" key="1">
    <source>
        <dbReference type="PROSITE" id="PS50904"/>
    </source>
</evidence>
<dbReference type="Proteomes" id="UP000271974">
    <property type="component" value="Unassembled WGS sequence"/>
</dbReference>
<dbReference type="PANTHER" id="PTHR11158">
    <property type="entry name" value="MSF1/PX19 RELATED"/>
    <property type="match status" value="1"/>
</dbReference>
<proteinExistence type="predicted"/>
<reference evidence="2 3" key="1">
    <citation type="submission" date="2019-01" db="EMBL/GenBank/DDBJ databases">
        <title>A draft genome assembly of the solar-powered sea slug Elysia chlorotica.</title>
        <authorList>
            <person name="Cai H."/>
            <person name="Li Q."/>
            <person name="Fang X."/>
            <person name="Li J."/>
            <person name="Curtis N.E."/>
            <person name="Altenburger A."/>
            <person name="Shibata T."/>
            <person name="Feng M."/>
            <person name="Maeda T."/>
            <person name="Schwartz J.A."/>
            <person name="Shigenobu S."/>
            <person name="Lundholm N."/>
            <person name="Nishiyama T."/>
            <person name="Yang H."/>
            <person name="Hasebe M."/>
            <person name="Li S."/>
            <person name="Pierce S.K."/>
            <person name="Wang J."/>
        </authorList>
    </citation>
    <scope>NUCLEOTIDE SEQUENCE [LARGE SCALE GENOMIC DNA]</scope>
    <source>
        <strain evidence="2">EC2010</strain>
        <tissue evidence="2">Whole organism of an adult</tissue>
    </source>
</reference>
<dbReference type="PROSITE" id="PS50904">
    <property type="entry name" value="PRELI_MSF1"/>
    <property type="match status" value="1"/>
</dbReference>
<evidence type="ECO:0000313" key="2">
    <source>
        <dbReference type="EMBL" id="RUS78248.1"/>
    </source>
</evidence>
<sequence length="210" mass="24217">MVKYYTTTSLFKYTWEQVATGLWQRYPNPNSKHVLTEDVLSRYMEDNKLICRRLLTKTNKVPKWAEGLVGRDNHVLIIEESVVDPVEKTLTTYTRNIGLQKIMGIEEKCIYKVNPQNSSWTDCERSAWITTRRLPFGFNNAVESFGLNRFKSNALKAALGFDYVLTTLYGQDKLKDHPLTIKEKFKDTVRKTADMAKSKASPMMTRASTS</sequence>
<gene>
    <name evidence="2" type="ORF">EGW08_013987</name>
</gene>
<evidence type="ECO:0000313" key="3">
    <source>
        <dbReference type="Proteomes" id="UP000271974"/>
    </source>
</evidence>
<name>A0A3S0ZGC3_ELYCH</name>
<dbReference type="STRING" id="188477.A0A3S0ZGC3"/>
<feature type="domain" description="PRELI/MSF1" evidence="1">
    <location>
        <begin position="2"/>
        <end position="173"/>
    </location>
</feature>
<organism evidence="2 3">
    <name type="scientific">Elysia chlorotica</name>
    <name type="common">Eastern emerald elysia</name>
    <name type="synonym">Sea slug</name>
    <dbReference type="NCBI Taxonomy" id="188477"/>
    <lineage>
        <taxon>Eukaryota</taxon>
        <taxon>Metazoa</taxon>
        <taxon>Spiralia</taxon>
        <taxon>Lophotrochozoa</taxon>
        <taxon>Mollusca</taxon>
        <taxon>Gastropoda</taxon>
        <taxon>Heterobranchia</taxon>
        <taxon>Euthyneura</taxon>
        <taxon>Panpulmonata</taxon>
        <taxon>Sacoglossa</taxon>
        <taxon>Placobranchoidea</taxon>
        <taxon>Plakobranchidae</taxon>
        <taxon>Elysia</taxon>
    </lineage>
</organism>
<dbReference type="OrthoDB" id="341300at2759"/>
<dbReference type="InterPro" id="IPR037365">
    <property type="entry name" value="Slowmo/Ups"/>
</dbReference>
<protein>
    <recommendedName>
        <fullName evidence="1">PRELI/MSF1 domain-containing protein</fullName>
    </recommendedName>
</protein>
<dbReference type="Pfam" id="PF04707">
    <property type="entry name" value="PRELI"/>
    <property type="match status" value="1"/>
</dbReference>
<dbReference type="InterPro" id="IPR006797">
    <property type="entry name" value="PRELI/MSF1_dom"/>
</dbReference>
<accession>A0A3S0ZGC3</accession>
<comment type="caution">
    <text evidence="2">The sequence shown here is derived from an EMBL/GenBank/DDBJ whole genome shotgun (WGS) entry which is preliminary data.</text>
</comment>
<dbReference type="EMBL" id="RQTK01000523">
    <property type="protein sequence ID" value="RUS78248.1"/>
    <property type="molecule type" value="Genomic_DNA"/>
</dbReference>